<evidence type="ECO:0000256" key="1">
    <source>
        <dbReference type="ARBA" id="ARBA00004786"/>
    </source>
</evidence>
<feature type="domain" description="Aldehyde dehydrogenase" evidence="10">
    <location>
        <begin position="532"/>
        <end position="944"/>
    </location>
</feature>
<dbReference type="AlphaFoldDB" id="A0A1I0WPC1"/>
<evidence type="ECO:0000256" key="8">
    <source>
        <dbReference type="RuleBase" id="RU003345"/>
    </source>
</evidence>
<keyword evidence="13" id="KW-1185">Reference proteome</keyword>
<dbReference type="PANTHER" id="PTHR42862:SF1">
    <property type="entry name" value="DELTA-1-PYRROLINE-5-CARBOXYLATE DEHYDROGENASE 2, ISOFORM A-RELATED"/>
    <property type="match status" value="1"/>
</dbReference>
<evidence type="ECO:0000256" key="6">
    <source>
        <dbReference type="PIRSR" id="PIRSR000197-1"/>
    </source>
</evidence>
<dbReference type="InterPro" id="IPR016161">
    <property type="entry name" value="Ald_DH/histidinol_DH"/>
</dbReference>
<comment type="catalytic activity">
    <reaction evidence="5">
        <text>L-glutamate 5-semialdehyde + NAD(+) + H2O = L-glutamate + NADH + 2 H(+)</text>
        <dbReference type="Rhea" id="RHEA:30235"/>
        <dbReference type="ChEBI" id="CHEBI:15377"/>
        <dbReference type="ChEBI" id="CHEBI:15378"/>
        <dbReference type="ChEBI" id="CHEBI:29985"/>
        <dbReference type="ChEBI" id="CHEBI:57540"/>
        <dbReference type="ChEBI" id="CHEBI:57945"/>
        <dbReference type="ChEBI" id="CHEBI:58066"/>
        <dbReference type="EC" id="1.2.1.88"/>
    </reaction>
</comment>
<keyword evidence="4" id="KW-0520">NAD</keyword>
<dbReference type="Pfam" id="PF01619">
    <property type="entry name" value="Pro_dh"/>
    <property type="match status" value="1"/>
</dbReference>
<dbReference type="STRING" id="988821.SAMN05421867_103132"/>
<dbReference type="GO" id="GO:0009898">
    <property type="term" value="C:cytoplasmic side of plasma membrane"/>
    <property type="evidence" value="ECO:0007669"/>
    <property type="project" value="TreeGrafter"/>
</dbReference>
<dbReference type="PIRSF" id="PIRSF000197">
    <property type="entry name" value="Bifunct_PutA"/>
    <property type="match status" value="1"/>
</dbReference>
<dbReference type="InterPro" id="IPR015590">
    <property type="entry name" value="Aldehyde_DH_dom"/>
</dbReference>
<dbReference type="Proteomes" id="UP000199012">
    <property type="component" value="Unassembled WGS sequence"/>
</dbReference>
<dbReference type="InterPro" id="IPR025703">
    <property type="entry name" value="Bifunct_PutA"/>
</dbReference>
<dbReference type="GO" id="GO:0004657">
    <property type="term" value="F:proline dehydrogenase activity"/>
    <property type="evidence" value="ECO:0007669"/>
    <property type="project" value="InterPro"/>
</dbReference>
<dbReference type="Pfam" id="PF00171">
    <property type="entry name" value="Aldedh"/>
    <property type="match status" value="1"/>
</dbReference>
<name>A0A1I0WPC1_9CELL</name>
<gene>
    <name evidence="12" type="ORF">SAMN05421867_103132</name>
</gene>
<accession>A0A1I0WPC1</accession>
<dbReference type="RefSeq" id="WP_090031110.1">
    <property type="nucleotide sequence ID" value="NZ_BONM01000002.1"/>
</dbReference>
<evidence type="ECO:0000256" key="4">
    <source>
        <dbReference type="ARBA" id="ARBA00023027"/>
    </source>
</evidence>
<dbReference type="InterPro" id="IPR050485">
    <property type="entry name" value="Proline_metab_enzyme"/>
</dbReference>
<evidence type="ECO:0000256" key="7">
    <source>
        <dbReference type="PROSITE-ProRule" id="PRU10007"/>
    </source>
</evidence>
<dbReference type="EC" id="1.2.1.88" evidence="2"/>
<dbReference type="InterPro" id="IPR016162">
    <property type="entry name" value="Ald_DH_N"/>
</dbReference>
<organism evidence="12 13">
    <name type="scientific">Cellulomonas marina</name>
    <dbReference type="NCBI Taxonomy" id="988821"/>
    <lineage>
        <taxon>Bacteria</taxon>
        <taxon>Bacillati</taxon>
        <taxon>Actinomycetota</taxon>
        <taxon>Actinomycetes</taxon>
        <taxon>Micrococcales</taxon>
        <taxon>Cellulomonadaceae</taxon>
        <taxon>Cellulomonas</taxon>
    </lineage>
</organism>
<comment type="pathway">
    <text evidence="1">Amino-acid degradation; L-proline degradation into L-glutamate; L-glutamate from L-proline: step 2/2.</text>
</comment>
<dbReference type="Gene3D" id="3.40.309.10">
    <property type="entry name" value="Aldehyde Dehydrogenase, Chain A, domain 2"/>
    <property type="match status" value="1"/>
</dbReference>
<evidence type="ECO:0000313" key="12">
    <source>
        <dbReference type="EMBL" id="SFA90461.1"/>
    </source>
</evidence>
<dbReference type="PROSITE" id="PS00687">
    <property type="entry name" value="ALDEHYDE_DEHYDR_GLU"/>
    <property type="match status" value="1"/>
</dbReference>
<dbReference type="OrthoDB" id="9812625at2"/>
<evidence type="ECO:0000259" key="10">
    <source>
        <dbReference type="Pfam" id="PF00171"/>
    </source>
</evidence>
<comment type="similarity">
    <text evidence="8">Belongs to the aldehyde dehydrogenase family.</text>
</comment>
<proteinExistence type="inferred from homology"/>
<dbReference type="InterPro" id="IPR002872">
    <property type="entry name" value="Proline_DH_dom"/>
</dbReference>
<sequence length="1221" mass="127996">MTDLLPLPAPPSPVPVPGTGLDRDEHLALVPEVEALVRRWLDEASAHPADPAAARLAGLLTDPDGLAFAVGFVDDVVRPEDLGVAARALARLAPGVPRFLPAHLRAAVRLGGVLAPVLPWAVVPVARRVLRSMVGHLVVDATDARLGRAIAALRSEPGTRLNVNLLGEAVLGRREADRRLAGLRRLVERPDVTYVSVKVSAAVEPHAPWAFEAAVEDVVERLAPLYATAAATDPPTFVNLDMEEYRDLDVTLAVFERLLDRPELLHLEAGVVLQAYLPDAVAALARVQAWAAARRARAGAPVKVRVVKGANLPMERVEAELHGWPLATWGSKVATDTQYKRVLDLALRPAHTDAVRVGVAGHNLFDVAHAWLLAGRRGVRDAMDVEMLLGMAPGQAAAVRREVGELLLYTPVVAPAELDVAIAYLVRRLEEGASSDNFMSAVFSLHDDEDLLRRERDRYVASVEALTPEVPAPHRTADRYAAVGRPGTGGRRARWVSTPATDPAVAENRAWVDGILARAAGSVLGVAEVAAARVDDEDALDALLRATAAAGRAWGARPAGERAAVLHRAGHALEERRAALLEVMAAEAGKTVDQGDPEVSEAVDFAHHTAELALDLEAVDGARPVPVPLTLVVPPWNFPVAIPAGGVLAALAAGSAVVLKPAPPARRCAAVVAEALWAAGVPESVLRLVVVDDEPLGPALVAHPAVDRVLLTGSYETAELFRRLRPDLPLLAETSGKNAVVVAPSADLDAAARDVVASAFGHAGQKCSAASLVVLVGSVGRSRRFRDQLLDAVASLPVGEVWDPRTRMGPLVEPAGGKLLAGLTDLGDGERWALRPERLDAEGRLWSPGVRVGVRRGSAFHRTEYFGPVLGVMTVATLEEALEVVDDVDLGLTAGLQTRDADDLARWLDGVEAGNLYVNRGTTGAIVRRQPFGGWKRSAVGPGAKVGGPDHLLPLVGWADAPATRGRPVTDPAVRALVDAADAVPGLLDEAARARLARATGSDADALATHLAATDLAGLACERDVLRHLPVVAGRGGPVEVRAVAGAPVVDVVRVVAAALAVGADVAVSLADDPGLDLATALAAAGDVRVEDDAAWAARLARRRVAPTGAAWPLRVRLVGHWEAGTGADGDRSREGGTAAAAAALRDATAGRPDVAVWSDPVTESGRVETRPFVLEQAVSLTAHRFGTPDALARDARLDVGTPPVAGSSAQAARAAGRPHR</sequence>
<feature type="active site" evidence="6 7">
    <location>
        <position position="733"/>
    </location>
</feature>
<dbReference type="InterPro" id="IPR029510">
    <property type="entry name" value="Ald_DH_CS_GLU"/>
</dbReference>
<reference evidence="12 13" key="1">
    <citation type="submission" date="2016-10" db="EMBL/GenBank/DDBJ databases">
        <authorList>
            <person name="de Groot N.N."/>
        </authorList>
    </citation>
    <scope>NUCLEOTIDE SEQUENCE [LARGE SCALE GENOMIC DNA]</scope>
    <source>
        <strain evidence="12 13">CGMCC 4.6945</strain>
    </source>
</reference>
<dbReference type="GO" id="GO:0003842">
    <property type="term" value="F:L-glutamate gamma-semialdehyde dehydrogenase activity"/>
    <property type="evidence" value="ECO:0007669"/>
    <property type="project" value="UniProtKB-EC"/>
</dbReference>
<protein>
    <recommendedName>
        <fullName evidence="2">L-glutamate gamma-semialdehyde dehydrogenase</fullName>
        <ecNumber evidence="2">1.2.1.88</ecNumber>
    </recommendedName>
</protein>
<dbReference type="InterPro" id="IPR016160">
    <property type="entry name" value="Ald_DH_CS_CYS"/>
</dbReference>
<dbReference type="Gene3D" id="3.40.605.10">
    <property type="entry name" value="Aldehyde Dehydrogenase, Chain A, domain 1"/>
    <property type="match status" value="1"/>
</dbReference>
<evidence type="ECO:0000256" key="5">
    <source>
        <dbReference type="ARBA" id="ARBA00048142"/>
    </source>
</evidence>
<feature type="active site" evidence="6">
    <location>
        <position position="767"/>
    </location>
</feature>
<evidence type="ECO:0000256" key="3">
    <source>
        <dbReference type="ARBA" id="ARBA00023002"/>
    </source>
</evidence>
<dbReference type="InterPro" id="IPR029041">
    <property type="entry name" value="FAD-linked_oxidoreductase-like"/>
</dbReference>
<evidence type="ECO:0000256" key="2">
    <source>
        <dbReference type="ARBA" id="ARBA00012884"/>
    </source>
</evidence>
<feature type="region of interest" description="Disordered" evidence="9">
    <location>
        <begin position="1199"/>
        <end position="1221"/>
    </location>
</feature>
<dbReference type="GO" id="GO:0010133">
    <property type="term" value="P:L-proline catabolic process to L-glutamate"/>
    <property type="evidence" value="ECO:0007669"/>
    <property type="project" value="InterPro"/>
</dbReference>
<dbReference type="EMBL" id="FOKA01000003">
    <property type="protein sequence ID" value="SFA90461.1"/>
    <property type="molecule type" value="Genomic_DNA"/>
</dbReference>
<dbReference type="SUPFAM" id="SSF51730">
    <property type="entry name" value="FAD-linked oxidoreductase"/>
    <property type="match status" value="1"/>
</dbReference>
<feature type="compositionally biased region" description="Low complexity" evidence="9">
    <location>
        <begin position="1206"/>
        <end position="1221"/>
    </location>
</feature>
<dbReference type="InterPro" id="IPR016163">
    <property type="entry name" value="Ald_DH_C"/>
</dbReference>
<dbReference type="GO" id="GO:0003700">
    <property type="term" value="F:DNA-binding transcription factor activity"/>
    <property type="evidence" value="ECO:0007669"/>
    <property type="project" value="InterPro"/>
</dbReference>
<dbReference type="SUPFAM" id="SSF53720">
    <property type="entry name" value="ALDH-like"/>
    <property type="match status" value="1"/>
</dbReference>
<dbReference type="PANTHER" id="PTHR42862">
    <property type="entry name" value="DELTA-1-PYRROLINE-5-CARBOXYLATE DEHYDROGENASE 1, ISOFORM A-RELATED"/>
    <property type="match status" value="1"/>
</dbReference>
<evidence type="ECO:0000259" key="11">
    <source>
        <dbReference type="Pfam" id="PF01619"/>
    </source>
</evidence>
<dbReference type="PROSITE" id="PS00070">
    <property type="entry name" value="ALDEHYDE_DEHYDR_CYS"/>
    <property type="match status" value="1"/>
</dbReference>
<keyword evidence="3 8" id="KW-0560">Oxidoreductase</keyword>
<evidence type="ECO:0000256" key="9">
    <source>
        <dbReference type="SAM" id="MobiDB-lite"/>
    </source>
</evidence>
<dbReference type="Gene3D" id="3.20.20.220">
    <property type="match status" value="1"/>
</dbReference>
<feature type="domain" description="Proline dehydrogenase" evidence="11">
    <location>
        <begin position="151"/>
        <end position="440"/>
    </location>
</feature>
<evidence type="ECO:0000313" key="13">
    <source>
        <dbReference type="Proteomes" id="UP000199012"/>
    </source>
</evidence>